<accession>A0A0G9MT11</accession>
<dbReference type="Pfam" id="PF04964">
    <property type="entry name" value="Flp_Fap"/>
    <property type="match status" value="1"/>
</dbReference>
<keyword evidence="1" id="KW-1133">Transmembrane helix</keyword>
<organism evidence="2 3">
    <name type="scientific">Aurantiacibacter gangjinensis</name>
    <dbReference type="NCBI Taxonomy" id="502682"/>
    <lineage>
        <taxon>Bacteria</taxon>
        <taxon>Pseudomonadati</taxon>
        <taxon>Pseudomonadota</taxon>
        <taxon>Alphaproteobacteria</taxon>
        <taxon>Sphingomonadales</taxon>
        <taxon>Erythrobacteraceae</taxon>
        <taxon>Aurantiacibacter</taxon>
    </lineage>
</organism>
<feature type="transmembrane region" description="Helical" evidence="1">
    <location>
        <begin position="29"/>
        <end position="47"/>
    </location>
</feature>
<dbReference type="Proteomes" id="UP000053070">
    <property type="component" value="Unassembled WGS sequence"/>
</dbReference>
<dbReference type="InterPro" id="IPR007047">
    <property type="entry name" value="Flp_Fap"/>
</dbReference>
<gene>
    <name evidence="2" type="ORF">AAW01_03395</name>
</gene>
<dbReference type="STRING" id="502682.BMF35_a2101"/>
<keyword evidence="1" id="KW-0812">Transmembrane</keyword>
<evidence type="ECO:0000313" key="3">
    <source>
        <dbReference type="Proteomes" id="UP000053070"/>
    </source>
</evidence>
<evidence type="ECO:0008006" key="4">
    <source>
        <dbReference type="Google" id="ProtNLM"/>
    </source>
</evidence>
<dbReference type="EMBL" id="LBHC01000001">
    <property type="protein sequence ID" value="KLE33649.1"/>
    <property type="molecule type" value="Genomic_DNA"/>
</dbReference>
<comment type="caution">
    <text evidence="2">The sequence shown here is derived from an EMBL/GenBank/DDBJ whole genome shotgun (WGS) entry which is preliminary data.</text>
</comment>
<keyword evidence="3" id="KW-1185">Reference proteome</keyword>
<evidence type="ECO:0000256" key="1">
    <source>
        <dbReference type="SAM" id="Phobius"/>
    </source>
</evidence>
<evidence type="ECO:0000313" key="2">
    <source>
        <dbReference type="EMBL" id="KLE33649.1"/>
    </source>
</evidence>
<dbReference type="PATRIC" id="fig|502682.8.peg.692"/>
<reference evidence="2 3" key="1">
    <citation type="submission" date="2015-04" db="EMBL/GenBank/DDBJ databases">
        <title>The draft genome sequence of Erythrobacr gangjinensis K7-2.</title>
        <authorList>
            <person name="Zhuang L."/>
            <person name="Liu Y."/>
            <person name="Shao Z."/>
        </authorList>
    </citation>
    <scope>NUCLEOTIDE SEQUENCE [LARGE SCALE GENOMIC DNA]</scope>
    <source>
        <strain evidence="2 3">K7-2</strain>
    </source>
</reference>
<dbReference type="AlphaFoldDB" id="A0A0G9MT11"/>
<proteinExistence type="predicted"/>
<name>A0A0G9MT11_9SPHN</name>
<protein>
    <recommendedName>
        <fullName evidence="4">Flp pilus assembly protein, pilin Flp</fullName>
    </recommendedName>
</protein>
<keyword evidence="1" id="KW-0472">Membrane</keyword>
<sequence>MSQTNQRDQAVFLKEFYKKLLDDTSGATAIEYGLILAMICIAMIVAMQGFANAAIGLWDYVDSNVDTATSNQGA</sequence>